<evidence type="ECO:0000256" key="1">
    <source>
        <dbReference type="SAM" id="SignalP"/>
    </source>
</evidence>
<protein>
    <submittedName>
        <fullName evidence="2">Gliding motility-associated C-terminal domain-containing protein</fullName>
    </submittedName>
</protein>
<dbReference type="RefSeq" id="WP_379841437.1">
    <property type="nucleotide sequence ID" value="NZ_JBHSMA010000001.1"/>
</dbReference>
<feature type="signal peptide" evidence="1">
    <location>
        <begin position="1"/>
        <end position="23"/>
    </location>
</feature>
<dbReference type="NCBIfam" id="TIGR04131">
    <property type="entry name" value="Bac_Flav_CTERM"/>
    <property type="match status" value="1"/>
</dbReference>
<feature type="chain" id="PRO_5045496265" evidence="1">
    <location>
        <begin position="24"/>
        <end position="785"/>
    </location>
</feature>
<organism evidence="2 3">
    <name type="scientific">Larkinella bovis</name>
    <dbReference type="NCBI Taxonomy" id="683041"/>
    <lineage>
        <taxon>Bacteria</taxon>
        <taxon>Pseudomonadati</taxon>
        <taxon>Bacteroidota</taxon>
        <taxon>Cytophagia</taxon>
        <taxon>Cytophagales</taxon>
        <taxon>Spirosomataceae</taxon>
        <taxon>Larkinella</taxon>
    </lineage>
</organism>
<keyword evidence="1" id="KW-0732">Signal</keyword>
<gene>
    <name evidence="2" type="ORF">ACFPMF_04240</name>
</gene>
<evidence type="ECO:0000313" key="3">
    <source>
        <dbReference type="Proteomes" id="UP001596106"/>
    </source>
</evidence>
<name>A0ABW0IB01_9BACT</name>
<sequence length="785" mass="84584">MQPFVNRALLWLIMLGFAFPALATHQVGGQIEMRAIGDLPGHFEILVTNYLEDNYRAAQTFGGPVGIFRKRDNVRMLVFTVSETGQRQRVVFTNEACATSKNQRMIVATFSADIQLDPYLYNDVGGYYMAYQTQNRNDGINNINNPVQTGFTFYLEFPALQKNGQNFTNSSPRFTSVNGEYLCINEAFTFPYGGADPDGDELRYSMVTPLNRSGTGRNMETTPGPYPDVQWLSGFGANNAIPGSPSLSIDPQSGQLSVTPNQLGLYVFAVKVEEFRAGVKIGEVRRDFQFLVIDCPPLATPDPPIWATSLPVGTEFTICKGKSLELQTTLNKDWNYQWRKDGINLPDATGTKLTVHEPGQYSVFVSLKTLCGKASGSQNVQVNVVDLTSDITSAGQLCATDGSVTLTVLAGNGISYQWYHNEKALTGNANLYQATQPGQYRAVLTQPQYGCSYQTADVALTRAAPVMAAIQSAQNKLCPGGSLSLEGAGGVSFAWSRDGQAVATVSEPAFSVQTAGSYVVEVTAANGCKAVSAPFVVVQIPGVDVKLDAVPSVCGPDGPVFQLTGSPAGGTFAGPGVNGAQYDAKAAGIGNHVLTYTVNFAPECPGAVAQQTAVVAPIPTLLFPEEIITSPGKSLTLNAEMTGDPVKFAWSPPTYLADPTEAGARVEGIEDDMVYTLSVENATGCQADASVVVTVYERIWIPTAFSPNGDGQNDVWELRSIEAFPEAEVTVFNRWGEVIYHSKDGYAHPFDGTLKGEPVPPGMYTYLIRYEPKKPVLRGTLMVLR</sequence>
<dbReference type="InterPro" id="IPR013783">
    <property type="entry name" value="Ig-like_fold"/>
</dbReference>
<comment type="caution">
    <text evidence="2">The sequence shown here is derived from an EMBL/GenBank/DDBJ whole genome shotgun (WGS) entry which is preliminary data.</text>
</comment>
<dbReference type="Gene3D" id="2.60.40.10">
    <property type="entry name" value="Immunoglobulins"/>
    <property type="match status" value="1"/>
</dbReference>
<dbReference type="InterPro" id="IPR026341">
    <property type="entry name" value="T9SS_type_B"/>
</dbReference>
<proteinExistence type="predicted"/>
<accession>A0ABW0IB01</accession>
<dbReference type="Pfam" id="PF13585">
    <property type="entry name" value="CHU_C"/>
    <property type="match status" value="1"/>
</dbReference>
<dbReference type="Proteomes" id="UP001596106">
    <property type="component" value="Unassembled WGS sequence"/>
</dbReference>
<keyword evidence="3" id="KW-1185">Reference proteome</keyword>
<dbReference type="EMBL" id="JBHSMA010000001">
    <property type="protein sequence ID" value="MFC5408502.1"/>
    <property type="molecule type" value="Genomic_DNA"/>
</dbReference>
<evidence type="ECO:0000313" key="2">
    <source>
        <dbReference type="EMBL" id="MFC5408502.1"/>
    </source>
</evidence>
<reference evidence="3" key="1">
    <citation type="journal article" date="2019" name="Int. J. Syst. Evol. Microbiol.">
        <title>The Global Catalogue of Microorganisms (GCM) 10K type strain sequencing project: providing services to taxonomists for standard genome sequencing and annotation.</title>
        <authorList>
            <consortium name="The Broad Institute Genomics Platform"/>
            <consortium name="The Broad Institute Genome Sequencing Center for Infectious Disease"/>
            <person name="Wu L."/>
            <person name="Ma J."/>
        </authorList>
    </citation>
    <scope>NUCLEOTIDE SEQUENCE [LARGE SCALE GENOMIC DNA]</scope>
    <source>
        <strain evidence="3">CCUG 55250</strain>
    </source>
</reference>